<dbReference type="InterPro" id="IPR003959">
    <property type="entry name" value="ATPase_AAA_core"/>
</dbReference>
<dbReference type="Proteomes" id="UP000677228">
    <property type="component" value="Unassembled WGS sequence"/>
</dbReference>
<evidence type="ECO:0000313" key="6">
    <source>
        <dbReference type="EMBL" id="CAF3961368.1"/>
    </source>
</evidence>
<dbReference type="Pfam" id="PF00004">
    <property type="entry name" value="AAA"/>
    <property type="match status" value="1"/>
</dbReference>
<evidence type="ECO:0000256" key="1">
    <source>
        <dbReference type="SAM" id="Phobius"/>
    </source>
</evidence>
<feature type="transmembrane region" description="Helical" evidence="1">
    <location>
        <begin position="65"/>
        <end position="87"/>
    </location>
</feature>
<protein>
    <recommendedName>
        <fullName evidence="2">ATPase AAA-type core domain-containing protein</fullName>
    </recommendedName>
</protein>
<accession>A0A814W447</accession>
<dbReference type="Gene3D" id="3.40.50.300">
    <property type="entry name" value="P-loop containing nucleotide triphosphate hydrolases"/>
    <property type="match status" value="1"/>
</dbReference>
<evidence type="ECO:0000313" key="3">
    <source>
        <dbReference type="EMBL" id="CAF0750083.1"/>
    </source>
</evidence>
<comment type="caution">
    <text evidence="4">The sequence shown here is derived from an EMBL/GenBank/DDBJ whole genome shotgun (WGS) entry which is preliminary data.</text>
</comment>
<keyword evidence="7" id="KW-1185">Reference proteome</keyword>
<feature type="domain" description="ATPase AAA-type core" evidence="2">
    <location>
        <begin position="317"/>
        <end position="463"/>
    </location>
</feature>
<dbReference type="InterPro" id="IPR027417">
    <property type="entry name" value="P-loop_NTPase"/>
</dbReference>
<keyword evidence="1" id="KW-1133">Transmembrane helix</keyword>
<dbReference type="EMBL" id="CAJOBC010008428">
    <property type="protein sequence ID" value="CAF3961368.1"/>
    <property type="molecule type" value="Genomic_DNA"/>
</dbReference>
<dbReference type="AlphaFoldDB" id="A0A814W447"/>
<evidence type="ECO:0000313" key="7">
    <source>
        <dbReference type="Proteomes" id="UP000663829"/>
    </source>
</evidence>
<proteinExistence type="predicted"/>
<dbReference type="InterPro" id="IPR050747">
    <property type="entry name" value="Mitochondrial_chaperone_BCS1"/>
</dbReference>
<dbReference type="GO" id="GO:0016887">
    <property type="term" value="F:ATP hydrolysis activity"/>
    <property type="evidence" value="ECO:0007669"/>
    <property type="project" value="InterPro"/>
</dbReference>
<keyword evidence="1" id="KW-0812">Transmembrane</keyword>
<sequence>MMMDSGLMNFGHSSLKNSLATLATTLIIQKFQMNSCYYGLFYGLMIALVGYIIENQINISSFNLLSISLLFVFVLIFVVGLLCLFGLKKYFDKCSKSVYINIYDENEINKFRSYMDYNPDYYEKEYNLDVGDSDLIAQYSSLSRLDVSSSNTFILSKMKSSSIDAPLYFDDKYLKIKGYLKWCKSVKQTEKMDSITQKSIQQQFHIKYLELRILKNRSEDKIDVLSIMNKVTDYVRMKNKDSVQLTYIKVMKDSKGELQSHCVIYYDQKRIDFKQRETLYMSTFFHQKKDQLWELIKNIDQNPQLFESIGCAARQNLLFYGPPGTGKSNFIYRMAICLERHIVSLDLRDYTNKLDVYKNIQKPNVVNYDYAASGHGSSIILLEEFDMSVTHLYNKQFKDDDKVISTPATSTTDAKQVLVVPPPNLNPFTLRDLLEIFQGPIPFHGMLIMATTNKYDDIKVMLPELFRAGRLTPVYFGYITKDILQEMCEYYFKQRLIDLYLPEIIRIPTSEIIELVMKSILKQTIEEKFQFFQKELIELIDNIA</sequence>
<reference evidence="4" key="1">
    <citation type="submission" date="2021-02" db="EMBL/GenBank/DDBJ databases">
        <authorList>
            <person name="Nowell W R."/>
        </authorList>
    </citation>
    <scope>NUCLEOTIDE SEQUENCE</scope>
</reference>
<dbReference type="Proteomes" id="UP000681722">
    <property type="component" value="Unassembled WGS sequence"/>
</dbReference>
<dbReference type="EMBL" id="CAJNOK010000393">
    <property type="protein sequence ID" value="CAF0750083.1"/>
    <property type="molecule type" value="Genomic_DNA"/>
</dbReference>
<dbReference type="Proteomes" id="UP000682733">
    <property type="component" value="Unassembled WGS sequence"/>
</dbReference>
<feature type="transmembrane region" description="Helical" evidence="1">
    <location>
        <begin position="36"/>
        <end position="53"/>
    </location>
</feature>
<evidence type="ECO:0000313" key="5">
    <source>
        <dbReference type="EMBL" id="CAF3528644.1"/>
    </source>
</evidence>
<dbReference type="EMBL" id="CAJNOQ010008428">
    <property type="protein sequence ID" value="CAF1197009.1"/>
    <property type="molecule type" value="Genomic_DNA"/>
</dbReference>
<dbReference type="EMBL" id="CAJOBA010000393">
    <property type="protein sequence ID" value="CAF3528644.1"/>
    <property type="molecule type" value="Genomic_DNA"/>
</dbReference>
<dbReference type="SUPFAM" id="SSF52540">
    <property type="entry name" value="P-loop containing nucleoside triphosphate hydrolases"/>
    <property type="match status" value="1"/>
</dbReference>
<evidence type="ECO:0000259" key="2">
    <source>
        <dbReference type="Pfam" id="PF00004"/>
    </source>
</evidence>
<keyword evidence="1" id="KW-0472">Membrane</keyword>
<evidence type="ECO:0000313" key="4">
    <source>
        <dbReference type="EMBL" id="CAF1197009.1"/>
    </source>
</evidence>
<organism evidence="4 7">
    <name type="scientific">Didymodactylos carnosus</name>
    <dbReference type="NCBI Taxonomy" id="1234261"/>
    <lineage>
        <taxon>Eukaryota</taxon>
        <taxon>Metazoa</taxon>
        <taxon>Spiralia</taxon>
        <taxon>Gnathifera</taxon>
        <taxon>Rotifera</taxon>
        <taxon>Eurotatoria</taxon>
        <taxon>Bdelloidea</taxon>
        <taxon>Philodinida</taxon>
        <taxon>Philodinidae</taxon>
        <taxon>Didymodactylos</taxon>
    </lineage>
</organism>
<name>A0A814W447_9BILA</name>
<dbReference type="PANTHER" id="PTHR23070">
    <property type="entry name" value="BCS1 AAA-TYPE ATPASE"/>
    <property type="match status" value="1"/>
</dbReference>
<gene>
    <name evidence="4" type="ORF">GPM918_LOCUS23516</name>
    <name evidence="3" type="ORF">OVA965_LOCUS1957</name>
    <name evidence="6" type="ORF">SRO942_LOCUS23514</name>
    <name evidence="5" type="ORF">TMI583_LOCUS1957</name>
</gene>
<dbReference type="GO" id="GO:0005524">
    <property type="term" value="F:ATP binding"/>
    <property type="evidence" value="ECO:0007669"/>
    <property type="project" value="InterPro"/>
</dbReference>
<dbReference type="Proteomes" id="UP000663829">
    <property type="component" value="Unassembled WGS sequence"/>
</dbReference>